<dbReference type="PIRSF" id="PIRSF017269">
    <property type="entry name" value="GCD14"/>
    <property type="match status" value="1"/>
</dbReference>
<dbReference type="GO" id="GO:0030488">
    <property type="term" value="P:tRNA methylation"/>
    <property type="evidence" value="ECO:0007669"/>
    <property type="project" value="InterPro"/>
</dbReference>
<dbReference type="GO" id="GO:0160107">
    <property type="term" value="F:tRNA (adenine(58)-N1)-methyltransferase activity"/>
    <property type="evidence" value="ECO:0007669"/>
    <property type="project" value="InterPro"/>
</dbReference>
<evidence type="ECO:0000256" key="4">
    <source>
        <dbReference type="ARBA" id="ARBA00022694"/>
    </source>
</evidence>
<feature type="binding site" evidence="5">
    <location>
        <begin position="106"/>
        <end position="109"/>
    </location>
    <ligand>
        <name>S-adenosyl-L-methionine</name>
        <dbReference type="ChEBI" id="CHEBI:59789"/>
    </ligand>
</feature>
<accession>A0A557SX68</accession>
<dbReference type="InterPro" id="IPR029063">
    <property type="entry name" value="SAM-dependent_MTases_sf"/>
</dbReference>
<sequence>MIISEGSFVLFFFNSDKKWLIRIENEKKLHTHLGIIDAGSTIGLEYGSHIMTNKDKKIFLLPPNTYDFVMKSQRTTQIVYPKDYGYIAARTGLRNGSKILEIGTGSAALSTFLASIVMPQGHVYTFDVNEDFMSIAKKNLEKSGMDAYVTQEIYEPAKIDQIHDVDLVIIDLGDPWNYLDVIHPSMKSGASVVCICPTMNQLENLATHFFHGGFIDSDCVETFIRKIEAREGKTRPSMRMIGHTTYLGFARKVLK</sequence>
<keyword evidence="1 7" id="KW-0489">Methyltransferase</keyword>
<dbReference type="RefSeq" id="WP_144729373.1">
    <property type="nucleotide sequence ID" value="NZ_ML675580.1"/>
</dbReference>
<keyword evidence="8" id="KW-1185">Reference proteome</keyword>
<keyword evidence="4" id="KW-0819">tRNA processing</keyword>
<keyword evidence="3 5" id="KW-0949">S-adenosyl-L-methionine</keyword>
<proteinExistence type="predicted"/>
<protein>
    <submittedName>
        <fullName evidence="7">Putative tRNA methyltransferase complex GCD14 subunit</fullName>
    </submittedName>
</protein>
<dbReference type="EMBL" id="VOAH01000004">
    <property type="protein sequence ID" value="TVP41194.1"/>
    <property type="molecule type" value="Genomic_DNA"/>
</dbReference>
<gene>
    <name evidence="7" type="ORF">NARC_40157</name>
</gene>
<dbReference type="Pfam" id="PF08704">
    <property type="entry name" value="GCD14"/>
    <property type="match status" value="1"/>
</dbReference>
<feature type="binding site" evidence="5">
    <location>
        <position position="127"/>
    </location>
    <ligand>
        <name>S-adenosyl-L-methionine</name>
        <dbReference type="ChEBI" id="CHEBI:59789"/>
    </ligand>
</feature>
<organism evidence="7 8">
    <name type="scientific">Candidatus Nitrosocosmicus arcticus</name>
    <dbReference type="NCBI Taxonomy" id="2035267"/>
    <lineage>
        <taxon>Archaea</taxon>
        <taxon>Nitrososphaerota</taxon>
        <taxon>Nitrososphaeria</taxon>
        <taxon>Nitrososphaerales</taxon>
        <taxon>Nitrososphaeraceae</taxon>
        <taxon>Candidatus Nitrosocosmicus</taxon>
    </lineage>
</organism>
<dbReference type="PANTHER" id="PTHR12133:SF2">
    <property type="entry name" value="TRNA (ADENINE(58)-N(1))-METHYLTRANSFERASE CATALYTIC SUBUNIT TRMT61A"/>
    <property type="match status" value="1"/>
</dbReference>
<dbReference type="Proteomes" id="UP000315289">
    <property type="component" value="Unassembled WGS sequence"/>
</dbReference>
<evidence type="ECO:0000256" key="3">
    <source>
        <dbReference type="ARBA" id="ARBA00022691"/>
    </source>
</evidence>
<dbReference type="Gene3D" id="3.10.330.20">
    <property type="match status" value="1"/>
</dbReference>
<dbReference type="GO" id="GO:0031515">
    <property type="term" value="C:tRNA (m1A) methyltransferase complex"/>
    <property type="evidence" value="ECO:0007669"/>
    <property type="project" value="InterPro"/>
</dbReference>
<keyword evidence="2 7" id="KW-0808">Transferase</keyword>
<name>A0A557SX68_9ARCH</name>
<feature type="domain" description="tRNA (adenine(58)-N(1))-methyltransferase catalytic subunit TRM61 C-terminal" evidence="6">
    <location>
        <begin position="71"/>
        <end position="232"/>
    </location>
</feature>
<evidence type="ECO:0000256" key="5">
    <source>
        <dbReference type="PIRSR" id="PIRSR017269-1"/>
    </source>
</evidence>
<comment type="caution">
    <text evidence="7">The sequence shown here is derived from an EMBL/GenBank/DDBJ whole genome shotgun (WGS) entry which is preliminary data.</text>
</comment>
<dbReference type="Gene3D" id="3.40.50.150">
    <property type="entry name" value="Vaccinia Virus protein VP39"/>
    <property type="match status" value="1"/>
</dbReference>
<dbReference type="AlphaFoldDB" id="A0A557SX68"/>
<reference evidence="7 8" key="1">
    <citation type="journal article" date="2019" name="Front. Microbiol.">
        <title>Ammonia Oxidation by the Arctic Terrestrial Thaumarchaeote Candidatus Nitrosocosmicus arcticus Is Stimulated by Increasing Temperatures.</title>
        <authorList>
            <person name="Alves R.J.E."/>
            <person name="Kerou M."/>
            <person name="Zappe A."/>
            <person name="Bittner R."/>
            <person name="Abby S.S."/>
            <person name="Schmidt H.A."/>
            <person name="Pfeifer K."/>
            <person name="Schleper C."/>
        </authorList>
    </citation>
    <scope>NUCLEOTIDE SEQUENCE [LARGE SCALE GENOMIC DNA]</scope>
    <source>
        <strain evidence="7 8">Kfb</strain>
    </source>
</reference>
<dbReference type="PANTHER" id="PTHR12133">
    <property type="entry name" value="TRNA (ADENINE(58)-N(1))-METHYLTRANSFERASE"/>
    <property type="match status" value="1"/>
</dbReference>
<dbReference type="InterPro" id="IPR049470">
    <property type="entry name" value="TRM61_C"/>
</dbReference>
<dbReference type="SUPFAM" id="SSF53335">
    <property type="entry name" value="S-adenosyl-L-methionine-dependent methyltransferases"/>
    <property type="match status" value="1"/>
</dbReference>
<evidence type="ECO:0000256" key="2">
    <source>
        <dbReference type="ARBA" id="ARBA00022679"/>
    </source>
</evidence>
<evidence type="ECO:0000313" key="8">
    <source>
        <dbReference type="Proteomes" id="UP000315289"/>
    </source>
</evidence>
<dbReference type="PROSITE" id="PS51620">
    <property type="entry name" value="SAM_TRM61"/>
    <property type="match status" value="1"/>
</dbReference>
<dbReference type="CDD" id="cd02440">
    <property type="entry name" value="AdoMet_MTases"/>
    <property type="match status" value="1"/>
</dbReference>
<evidence type="ECO:0000256" key="1">
    <source>
        <dbReference type="ARBA" id="ARBA00022603"/>
    </source>
</evidence>
<evidence type="ECO:0000313" key="7">
    <source>
        <dbReference type="EMBL" id="TVP41194.1"/>
    </source>
</evidence>
<evidence type="ECO:0000259" key="6">
    <source>
        <dbReference type="Pfam" id="PF08704"/>
    </source>
</evidence>
<feature type="binding site" evidence="5">
    <location>
        <position position="171"/>
    </location>
    <ligand>
        <name>S-adenosyl-L-methionine</name>
        <dbReference type="ChEBI" id="CHEBI:59789"/>
    </ligand>
</feature>
<dbReference type="OrthoDB" id="30774at2157"/>
<dbReference type="InterPro" id="IPR014816">
    <property type="entry name" value="tRNA_MeTrfase_Gcd14"/>
</dbReference>